<dbReference type="PANTHER" id="PTHR43575">
    <property type="entry name" value="PROTEIN ABCI7, CHLOROPLASTIC"/>
    <property type="match status" value="1"/>
</dbReference>
<proteinExistence type="predicted"/>
<dbReference type="InterPro" id="IPR037284">
    <property type="entry name" value="SUF_FeS_clus_asmbl_SufBD_sf"/>
</dbReference>
<name>A0A0G1Y1I7_9BACT</name>
<dbReference type="Pfam" id="PF01458">
    <property type="entry name" value="SUFBD_core"/>
    <property type="match status" value="1"/>
</dbReference>
<feature type="domain" description="SUF system FeS cluster assembly SufBD core" evidence="1">
    <location>
        <begin position="26"/>
        <end position="169"/>
    </location>
</feature>
<dbReference type="Proteomes" id="UP000033965">
    <property type="component" value="Unassembled WGS sequence"/>
</dbReference>
<dbReference type="GO" id="GO:0016226">
    <property type="term" value="P:iron-sulfur cluster assembly"/>
    <property type="evidence" value="ECO:0007669"/>
    <property type="project" value="InterPro"/>
</dbReference>
<evidence type="ECO:0000313" key="2">
    <source>
        <dbReference type="EMBL" id="KKW08762.1"/>
    </source>
</evidence>
<accession>A0A0G1Y1I7</accession>
<dbReference type="InterPro" id="IPR055346">
    <property type="entry name" value="Fe-S_cluster_assembly_SufBD"/>
</dbReference>
<protein>
    <submittedName>
        <fullName evidence="2">ABC-type transport system involved in Fe-S cluster assembly</fullName>
    </submittedName>
</protein>
<organism evidence="2 3">
    <name type="scientific">Candidatus Kaiserbacteria bacterium GW2011_GWA2_49_19</name>
    <dbReference type="NCBI Taxonomy" id="1618669"/>
    <lineage>
        <taxon>Bacteria</taxon>
        <taxon>Candidatus Kaiseribacteriota</taxon>
    </lineage>
</organism>
<comment type="caution">
    <text evidence="2">The sequence shown here is derived from an EMBL/GenBank/DDBJ whole genome shotgun (WGS) entry which is preliminary data.</text>
</comment>
<evidence type="ECO:0000313" key="3">
    <source>
        <dbReference type="Proteomes" id="UP000033965"/>
    </source>
</evidence>
<dbReference type="PANTHER" id="PTHR43575:SF1">
    <property type="entry name" value="PROTEIN ABCI7, CHLOROPLASTIC"/>
    <property type="match status" value="1"/>
</dbReference>
<dbReference type="EMBL" id="LCPZ01000007">
    <property type="protein sequence ID" value="KKW08762.1"/>
    <property type="molecule type" value="Genomic_DNA"/>
</dbReference>
<dbReference type="AlphaFoldDB" id="A0A0G1Y1I7"/>
<dbReference type="SUPFAM" id="SSF101960">
    <property type="entry name" value="Stabilizer of iron transporter SufD"/>
    <property type="match status" value="1"/>
</dbReference>
<dbReference type="InterPro" id="IPR000825">
    <property type="entry name" value="SUF_FeS_clus_asmbl_SufBD_core"/>
</dbReference>
<reference evidence="2 3" key="1">
    <citation type="journal article" date="2015" name="Nature">
        <title>rRNA introns, odd ribosomes, and small enigmatic genomes across a large radiation of phyla.</title>
        <authorList>
            <person name="Brown C.T."/>
            <person name="Hug L.A."/>
            <person name="Thomas B.C."/>
            <person name="Sharon I."/>
            <person name="Castelle C.J."/>
            <person name="Singh A."/>
            <person name="Wilkins M.J."/>
            <person name="Williams K.H."/>
            <person name="Banfield J.F."/>
        </authorList>
    </citation>
    <scope>NUCLEOTIDE SEQUENCE [LARGE SCALE GENOMIC DNA]</scope>
</reference>
<evidence type="ECO:0000259" key="1">
    <source>
        <dbReference type="Pfam" id="PF01458"/>
    </source>
</evidence>
<sequence>MTAKPEIIDVRVSADEMRVVPIVWLGEGDRHIKARVLMNAPGGSAKVLCLFLAKQGTLKLETEVIHDAPNTFSRTLVKGVLDGNAVANYEGLVTIRKGSKNADADLNEHAILLSPNARAGAIPRLEVLENEVKAGHGATVGKVGENELFYLATRGLPRAEAKRLIVRGFLSAFVSEFPKEEAEKINAALERI</sequence>
<gene>
    <name evidence="2" type="ORF">UY44_C0007G0024</name>
</gene>